<keyword evidence="2" id="KW-0813">Transport</keyword>
<evidence type="ECO:0000313" key="12">
    <source>
        <dbReference type="EMBL" id="TSD15388.1"/>
    </source>
</evidence>
<keyword evidence="13" id="KW-1185">Reference proteome</keyword>
<proteinExistence type="predicted"/>
<dbReference type="Gene3D" id="3.40.50.300">
    <property type="entry name" value="P-loop containing nucleotide triphosphate hydrolases"/>
    <property type="match status" value="1"/>
</dbReference>
<dbReference type="GO" id="GO:0005886">
    <property type="term" value="C:plasma membrane"/>
    <property type="evidence" value="ECO:0007669"/>
    <property type="project" value="UniProtKB-SubCell"/>
</dbReference>
<dbReference type="Pfam" id="PF00664">
    <property type="entry name" value="ABC_membrane"/>
    <property type="match status" value="1"/>
</dbReference>
<reference evidence="12 13" key="1">
    <citation type="submission" date="2018-06" db="EMBL/GenBank/DDBJ databases">
        <title>Natronomonas sp. F16-60 a new haloarchaeon isolated from a solar saltern of Isla Cristina, Huelva, Spain.</title>
        <authorList>
            <person name="Duran-Viseras A."/>
            <person name="Sanchez-Porro C."/>
            <person name="Ventosa A."/>
        </authorList>
    </citation>
    <scope>NUCLEOTIDE SEQUENCE [LARGE SCALE GENOMIC DNA]</scope>
    <source>
        <strain evidence="12 13">F16-60</strain>
    </source>
</reference>
<evidence type="ECO:0000256" key="7">
    <source>
        <dbReference type="ARBA" id="ARBA00022989"/>
    </source>
</evidence>
<feature type="transmembrane region" description="Helical" evidence="9">
    <location>
        <begin position="29"/>
        <end position="55"/>
    </location>
</feature>
<dbReference type="GO" id="GO:0016887">
    <property type="term" value="F:ATP hydrolysis activity"/>
    <property type="evidence" value="ECO:0007669"/>
    <property type="project" value="InterPro"/>
</dbReference>
<evidence type="ECO:0000256" key="1">
    <source>
        <dbReference type="ARBA" id="ARBA00004651"/>
    </source>
</evidence>
<protein>
    <submittedName>
        <fullName evidence="12">ABC transporter ATP-binding protein</fullName>
    </submittedName>
</protein>
<keyword evidence="6 12" id="KW-0067">ATP-binding</keyword>
<dbReference type="AlphaFoldDB" id="A0A554NDF0"/>
<dbReference type="InterPro" id="IPR036640">
    <property type="entry name" value="ABC1_TM_sf"/>
</dbReference>
<dbReference type="Proteomes" id="UP000319894">
    <property type="component" value="Unassembled WGS sequence"/>
</dbReference>
<feature type="transmembrane region" description="Helical" evidence="9">
    <location>
        <begin position="82"/>
        <end position="102"/>
    </location>
</feature>
<dbReference type="SUPFAM" id="SSF90123">
    <property type="entry name" value="ABC transporter transmembrane region"/>
    <property type="match status" value="1"/>
</dbReference>
<sequence>MMRSAISRRVAESSVYSMYRDHGREHSRYVALAIAFGAVGTALTQVPQVAFGLVIELLDPTVTQSQFPFADRLFSANPQDRILEVSALLFGSVFAVAAFRFASRYLWNVFKQLFQKSIRVDCYASVQGLHPKRFIQRSSGEYLSIVESDVEEVGDLPRTVLSGVSNDVVNLATIGVVLFTLNWQFSLLILAPLPFIAWFTFRFSAAVEPLYTEVRESSARLTSQLSSSIRGVLTVRSYVAEDRETDRVDGSSEQYKSDRLELAKTRLSYGQIFSLTSRLTGFVVVCIGSLWVVNGPPLFFTEPLSAGELAVFFTNSTLLVQPATSVRRYVDKYKDAKASSDRVYAILEAEERDRRTSETALGRVDGTIEFDDVVFEYGFSDADPLAEVGSDDGDAGTETAEPFVLGPVSCEIEAGQTVGVVGPSGSGKTTFVRLLLRFLDPDDGRILVDGRDISDTDPKTLRRRTGYVAQQPYIFDATVAENILYGNPSANERELERAVTDAVLSDTIERMAAGLETRLGESESRVSGGEEQRIAIARAVVSDPSILILDEATSHVDNITESRIQASIESATADRTTIAIAHRLSTVRRADKILVFDDGRIVERGTHEDLLERNGLYQELWSRHVGLA</sequence>
<dbReference type="FunFam" id="3.40.50.300:FF:000221">
    <property type="entry name" value="Multidrug ABC transporter ATP-binding protein"/>
    <property type="match status" value="1"/>
</dbReference>
<organism evidence="12 13">
    <name type="scientific">Haloglomus irregulare</name>
    <dbReference type="NCBI Taxonomy" id="2234134"/>
    <lineage>
        <taxon>Archaea</taxon>
        <taxon>Methanobacteriati</taxon>
        <taxon>Methanobacteriota</taxon>
        <taxon>Stenosarchaea group</taxon>
        <taxon>Halobacteria</taxon>
        <taxon>Halobacteriales</taxon>
        <taxon>Natronomonadaceae</taxon>
        <taxon>Haloglomus</taxon>
    </lineage>
</organism>
<dbReference type="PANTHER" id="PTHR24221">
    <property type="entry name" value="ATP-BINDING CASSETTE SUB-FAMILY B"/>
    <property type="match status" value="1"/>
</dbReference>
<dbReference type="GO" id="GO:0005524">
    <property type="term" value="F:ATP binding"/>
    <property type="evidence" value="ECO:0007669"/>
    <property type="project" value="UniProtKB-KW"/>
</dbReference>
<evidence type="ECO:0000256" key="5">
    <source>
        <dbReference type="ARBA" id="ARBA00022741"/>
    </source>
</evidence>
<keyword evidence="8 9" id="KW-0472">Membrane</keyword>
<dbReference type="InterPro" id="IPR003593">
    <property type="entry name" value="AAA+_ATPase"/>
</dbReference>
<evidence type="ECO:0000256" key="4">
    <source>
        <dbReference type="ARBA" id="ARBA00022692"/>
    </source>
</evidence>
<evidence type="ECO:0000256" key="6">
    <source>
        <dbReference type="ARBA" id="ARBA00022840"/>
    </source>
</evidence>
<evidence type="ECO:0000256" key="9">
    <source>
        <dbReference type="SAM" id="Phobius"/>
    </source>
</evidence>
<dbReference type="EMBL" id="QMDX01000002">
    <property type="protein sequence ID" value="TSD15388.1"/>
    <property type="molecule type" value="Genomic_DNA"/>
</dbReference>
<keyword evidence="4 9" id="KW-0812">Transmembrane</keyword>
<dbReference type="PROSITE" id="PS50893">
    <property type="entry name" value="ABC_TRANSPORTER_2"/>
    <property type="match status" value="1"/>
</dbReference>
<dbReference type="PROSITE" id="PS50929">
    <property type="entry name" value="ABC_TM1F"/>
    <property type="match status" value="1"/>
</dbReference>
<feature type="transmembrane region" description="Helical" evidence="9">
    <location>
        <begin position="168"/>
        <end position="185"/>
    </location>
</feature>
<dbReference type="InterPro" id="IPR011527">
    <property type="entry name" value="ABC1_TM_dom"/>
</dbReference>
<evidence type="ECO:0000259" key="10">
    <source>
        <dbReference type="PROSITE" id="PS50893"/>
    </source>
</evidence>
<dbReference type="SUPFAM" id="SSF52540">
    <property type="entry name" value="P-loop containing nucleoside triphosphate hydrolases"/>
    <property type="match status" value="1"/>
</dbReference>
<evidence type="ECO:0000259" key="11">
    <source>
        <dbReference type="PROSITE" id="PS50929"/>
    </source>
</evidence>
<keyword evidence="7 9" id="KW-1133">Transmembrane helix</keyword>
<accession>A0A554NDF0</accession>
<dbReference type="InterPro" id="IPR027417">
    <property type="entry name" value="P-loop_NTPase"/>
</dbReference>
<dbReference type="GO" id="GO:0140359">
    <property type="term" value="F:ABC-type transporter activity"/>
    <property type="evidence" value="ECO:0007669"/>
    <property type="project" value="InterPro"/>
</dbReference>
<dbReference type="SMART" id="SM00382">
    <property type="entry name" value="AAA"/>
    <property type="match status" value="1"/>
</dbReference>
<evidence type="ECO:0000256" key="2">
    <source>
        <dbReference type="ARBA" id="ARBA00022448"/>
    </source>
</evidence>
<keyword evidence="5" id="KW-0547">Nucleotide-binding</keyword>
<dbReference type="Gene3D" id="1.20.1560.10">
    <property type="entry name" value="ABC transporter type 1, transmembrane domain"/>
    <property type="match status" value="1"/>
</dbReference>
<dbReference type="Pfam" id="PF00005">
    <property type="entry name" value="ABC_tran"/>
    <property type="match status" value="1"/>
</dbReference>
<gene>
    <name evidence="12" type="ORF">DP107_05975</name>
</gene>
<evidence type="ECO:0000256" key="8">
    <source>
        <dbReference type="ARBA" id="ARBA00023136"/>
    </source>
</evidence>
<dbReference type="InterPro" id="IPR003439">
    <property type="entry name" value="ABC_transporter-like_ATP-bd"/>
</dbReference>
<dbReference type="PANTHER" id="PTHR24221:SF654">
    <property type="entry name" value="ATP-BINDING CASSETTE SUB-FAMILY B MEMBER 6"/>
    <property type="match status" value="1"/>
</dbReference>
<evidence type="ECO:0000313" key="13">
    <source>
        <dbReference type="Proteomes" id="UP000319894"/>
    </source>
</evidence>
<keyword evidence="3" id="KW-1003">Cell membrane</keyword>
<feature type="domain" description="ABC transporter" evidence="10">
    <location>
        <begin position="368"/>
        <end position="623"/>
    </location>
</feature>
<comment type="caution">
    <text evidence="12">The sequence shown here is derived from an EMBL/GenBank/DDBJ whole genome shotgun (WGS) entry which is preliminary data.</text>
</comment>
<comment type="subcellular location">
    <subcellularLocation>
        <location evidence="1">Cell membrane</location>
        <topology evidence="1">Multi-pass membrane protein</topology>
    </subcellularLocation>
</comment>
<dbReference type="InterPro" id="IPR039421">
    <property type="entry name" value="Type_1_exporter"/>
</dbReference>
<evidence type="ECO:0000256" key="3">
    <source>
        <dbReference type="ARBA" id="ARBA00022475"/>
    </source>
</evidence>
<dbReference type="InParanoid" id="A0A554NDF0"/>
<feature type="domain" description="ABC transmembrane type-1" evidence="11">
    <location>
        <begin position="31"/>
        <end position="335"/>
    </location>
</feature>
<name>A0A554NDF0_9EURY</name>